<name>A0A3D9LA08_9MICC</name>
<sequence>MRRSFILPILLAPLLLTGCSPVAEAEPAASSAPSTDRALTDLEERFSGRVGVYAVDTGTGEEVQYRADERFGYASTHKVFSAAAVLAQSEPADLDQRIHYSAEDLVANSPIAEQHVETGMTLGQIIGAAISHSDNTAGNLLFDALGGPEGLQDAVVRTGDETTSVDREEPELNEWAPGETRDTTTPRQAAENLRGYTLGDTLEPWARDELLAAMRASENSEGLIRAAVPQDASWTVGNKSGAGLGHGTRNDLAVIERAEGAPLVVAVYTNLDDPEGQFQDDFVAEAATVAVEELT</sequence>
<organism evidence="8 9">
    <name type="scientific">Citricoccus muralis</name>
    <dbReference type="NCBI Taxonomy" id="169134"/>
    <lineage>
        <taxon>Bacteria</taxon>
        <taxon>Bacillati</taxon>
        <taxon>Actinomycetota</taxon>
        <taxon>Actinomycetes</taxon>
        <taxon>Micrococcales</taxon>
        <taxon>Micrococcaceae</taxon>
        <taxon>Citricoccus</taxon>
    </lineage>
</organism>
<dbReference type="Proteomes" id="UP000256727">
    <property type="component" value="Unassembled WGS sequence"/>
</dbReference>
<dbReference type="PANTHER" id="PTHR35333:SF3">
    <property type="entry name" value="BETA-LACTAMASE-TYPE TRANSPEPTIDASE FOLD CONTAINING PROTEIN"/>
    <property type="match status" value="1"/>
</dbReference>
<keyword evidence="6" id="KW-0732">Signal</keyword>
<dbReference type="OrthoDB" id="9784149at2"/>
<dbReference type="Gene3D" id="3.40.710.10">
    <property type="entry name" value="DD-peptidase/beta-lactamase superfamily"/>
    <property type="match status" value="1"/>
</dbReference>
<feature type="signal peptide" evidence="6">
    <location>
        <begin position="1"/>
        <end position="25"/>
    </location>
</feature>
<dbReference type="PROSITE" id="PS00146">
    <property type="entry name" value="BETA_LACTAMASE_A"/>
    <property type="match status" value="1"/>
</dbReference>
<dbReference type="PROSITE" id="PS51257">
    <property type="entry name" value="PROKAR_LIPOPROTEIN"/>
    <property type="match status" value="1"/>
</dbReference>
<evidence type="ECO:0000313" key="9">
    <source>
        <dbReference type="Proteomes" id="UP000256727"/>
    </source>
</evidence>
<comment type="catalytic activity">
    <reaction evidence="5">
        <text>a beta-lactam + H2O = a substituted beta-amino acid</text>
        <dbReference type="Rhea" id="RHEA:20401"/>
        <dbReference type="ChEBI" id="CHEBI:15377"/>
        <dbReference type="ChEBI" id="CHEBI:35627"/>
        <dbReference type="ChEBI" id="CHEBI:140347"/>
        <dbReference type="EC" id="3.5.2.6"/>
    </reaction>
</comment>
<evidence type="ECO:0000256" key="1">
    <source>
        <dbReference type="ARBA" id="ARBA00009009"/>
    </source>
</evidence>
<dbReference type="EMBL" id="QREH01000001">
    <property type="protein sequence ID" value="REE02486.1"/>
    <property type="molecule type" value="Genomic_DNA"/>
</dbReference>
<gene>
    <name evidence="8" type="ORF">C8E99_0256</name>
</gene>
<protein>
    <recommendedName>
        <fullName evidence="2 5">Beta-lactamase</fullName>
        <ecNumber evidence="2 5">3.5.2.6</ecNumber>
    </recommendedName>
</protein>
<comment type="similarity">
    <text evidence="1 5">Belongs to the class-A beta-lactamase family.</text>
</comment>
<dbReference type="PANTHER" id="PTHR35333">
    <property type="entry name" value="BETA-LACTAMASE"/>
    <property type="match status" value="1"/>
</dbReference>
<dbReference type="PRINTS" id="PR00118">
    <property type="entry name" value="BLACTAMASEA"/>
</dbReference>
<evidence type="ECO:0000256" key="5">
    <source>
        <dbReference type="RuleBase" id="RU361140"/>
    </source>
</evidence>
<dbReference type="InterPro" id="IPR023650">
    <property type="entry name" value="Beta-lactam_class-A_AS"/>
</dbReference>
<dbReference type="GO" id="GO:0008800">
    <property type="term" value="F:beta-lactamase activity"/>
    <property type="evidence" value="ECO:0007669"/>
    <property type="project" value="UniProtKB-UniRule"/>
</dbReference>
<keyword evidence="9" id="KW-1185">Reference proteome</keyword>
<feature type="domain" description="Beta-lactamase class A catalytic" evidence="7">
    <location>
        <begin position="51"/>
        <end position="269"/>
    </location>
</feature>
<evidence type="ECO:0000256" key="4">
    <source>
        <dbReference type="ARBA" id="ARBA00023251"/>
    </source>
</evidence>
<proteinExistence type="inferred from homology"/>
<dbReference type="AlphaFoldDB" id="A0A3D9LA08"/>
<keyword evidence="3 5" id="KW-0378">Hydrolase</keyword>
<accession>A0A3D9LA08</accession>
<dbReference type="Pfam" id="PF13354">
    <property type="entry name" value="Beta-lactamase2"/>
    <property type="match status" value="1"/>
</dbReference>
<dbReference type="InterPro" id="IPR045155">
    <property type="entry name" value="Beta-lactam_cat"/>
</dbReference>
<dbReference type="EC" id="3.5.2.6" evidence="2 5"/>
<dbReference type="GO" id="GO:0030655">
    <property type="term" value="P:beta-lactam antibiotic catabolic process"/>
    <property type="evidence" value="ECO:0007669"/>
    <property type="project" value="InterPro"/>
</dbReference>
<dbReference type="SUPFAM" id="SSF56601">
    <property type="entry name" value="beta-lactamase/transpeptidase-like"/>
    <property type="match status" value="1"/>
</dbReference>
<dbReference type="NCBIfam" id="NF033103">
    <property type="entry name" value="bla_class_A"/>
    <property type="match status" value="1"/>
</dbReference>
<dbReference type="GO" id="GO:0046677">
    <property type="term" value="P:response to antibiotic"/>
    <property type="evidence" value="ECO:0007669"/>
    <property type="project" value="UniProtKB-UniRule"/>
</dbReference>
<feature type="chain" id="PRO_5017587839" description="Beta-lactamase" evidence="6">
    <location>
        <begin position="26"/>
        <end position="295"/>
    </location>
</feature>
<evidence type="ECO:0000256" key="6">
    <source>
        <dbReference type="SAM" id="SignalP"/>
    </source>
</evidence>
<evidence type="ECO:0000256" key="2">
    <source>
        <dbReference type="ARBA" id="ARBA00012865"/>
    </source>
</evidence>
<comment type="caution">
    <text evidence="8">The sequence shown here is derived from an EMBL/GenBank/DDBJ whole genome shotgun (WGS) entry which is preliminary data.</text>
</comment>
<keyword evidence="4 5" id="KW-0046">Antibiotic resistance</keyword>
<dbReference type="InterPro" id="IPR000871">
    <property type="entry name" value="Beta-lactam_class-A"/>
</dbReference>
<evidence type="ECO:0000256" key="3">
    <source>
        <dbReference type="ARBA" id="ARBA00022801"/>
    </source>
</evidence>
<evidence type="ECO:0000313" key="8">
    <source>
        <dbReference type="EMBL" id="REE02486.1"/>
    </source>
</evidence>
<dbReference type="InterPro" id="IPR012338">
    <property type="entry name" value="Beta-lactam/transpept-like"/>
</dbReference>
<evidence type="ECO:0000259" key="7">
    <source>
        <dbReference type="Pfam" id="PF13354"/>
    </source>
</evidence>
<reference evidence="8 9" key="1">
    <citation type="submission" date="2018-07" db="EMBL/GenBank/DDBJ databases">
        <title>Sequencing the genomes of 1000 actinobacteria strains.</title>
        <authorList>
            <person name="Klenk H.-P."/>
        </authorList>
    </citation>
    <scope>NUCLEOTIDE SEQUENCE [LARGE SCALE GENOMIC DNA]</scope>
    <source>
        <strain evidence="8 9">DSM 14442</strain>
    </source>
</reference>
<dbReference type="RefSeq" id="WP_115930755.1">
    <property type="nucleotide sequence ID" value="NZ_QREH01000001.1"/>
</dbReference>